<organism evidence="1 2">
    <name type="scientific">Hallella mizrahii</name>
    <dbReference type="NCBI Taxonomy" id="2606637"/>
    <lineage>
        <taxon>Bacteria</taxon>
        <taxon>Pseudomonadati</taxon>
        <taxon>Bacteroidota</taxon>
        <taxon>Bacteroidia</taxon>
        <taxon>Bacteroidales</taxon>
        <taxon>Prevotellaceae</taxon>
        <taxon>Hallella</taxon>
    </lineage>
</organism>
<dbReference type="AlphaFoldDB" id="A0A7K0KJF8"/>
<reference evidence="1 2" key="1">
    <citation type="submission" date="2019-08" db="EMBL/GenBank/DDBJ databases">
        <title>In-depth cultivation of the pig gut microbiome towards novel bacterial diversity and tailored functional studies.</title>
        <authorList>
            <person name="Wylensek D."/>
            <person name="Hitch T.C.A."/>
            <person name="Clavel T."/>
        </authorList>
    </citation>
    <scope>NUCLEOTIDE SEQUENCE [LARGE SCALE GENOMIC DNA]</scope>
    <source>
        <strain evidence="1 2">LKV-178-WT-2A</strain>
    </source>
</reference>
<dbReference type="RefSeq" id="WP_154535592.1">
    <property type="nucleotide sequence ID" value="NZ_VUNG01000071.1"/>
</dbReference>
<proteinExistence type="predicted"/>
<sequence>MTKTRKGRKELHKSALLCVLILYSLRLFVLCVIAERESCPADGKKTISGFYVAANAYLQNAILKSDGLTPGAFTKGDWYRVDVIGLDGETKKDTVSYYLADYRSDNEADHYYVKDWTWLDLSALGDVTGITFRLSSSRNGTYGMTTPGYFLMDDFNGVYDGRSRKLAAISKNDAPTAISAVGVNRAQTHDGVAYNLAGQRVGKDYKGVVIINGKKVVRR</sequence>
<keyword evidence="2" id="KW-1185">Reference proteome</keyword>
<accession>A0A7K0KJF8</accession>
<dbReference type="EMBL" id="VUNG01000071">
    <property type="protein sequence ID" value="MST85994.1"/>
    <property type="molecule type" value="Genomic_DNA"/>
</dbReference>
<dbReference type="Pfam" id="PF14717">
    <property type="entry name" value="DUF4465"/>
    <property type="match status" value="1"/>
</dbReference>
<protein>
    <submittedName>
        <fullName evidence="1">DUF4465 domain-containing protein</fullName>
    </submittedName>
</protein>
<evidence type="ECO:0000313" key="2">
    <source>
        <dbReference type="Proteomes" id="UP000438914"/>
    </source>
</evidence>
<dbReference type="Gene3D" id="2.60.120.1350">
    <property type="entry name" value="Protein of unknown function DUF4465"/>
    <property type="match status" value="1"/>
</dbReference>
<comment type="caution">
    <text evidence="1">The sequence shown here is derived from an EMBL/GenBank/DDBJ whole genome shotgun (WGS) entry which is preliminary data.</text>
</comment>
<evidence type="ECO:0000313" key="1">
    <source>
        <dbReference type="EMBL" id="MST85994.1"/>
    </source>
</evidence>
<gene>
    <name evidence="1" type="ORF">FYJ73_15205</name>
</gene>
<dbReference type="InterPro" id="IPR027828">
    <property type="entry name" value="DUF4465"/>
</dbReference>
<dbReference type="Proteomes" id="UP000438914">
    <property type="component" value="Unassembled WGS sequence"/>
</dbReference>
<name>A0A7K0KJF8_9BACT</name>